<dbReference type="InterPro" id="IPR036390">
    <property type="entry name" value="WH_DNA-bd_sf"/>
</dbReference>
<proteinExistence type="predicted"/>
<dbReference type="STRING" id="272562.CA_C1032"/>
<name>Q97K87_CLOAB</name>
<dbReference type="KEGG" id="cac:CA_C1032"/>
<sequence>MLMKILKRLKDGGIYSNKLMAKELGVSESIIEQMILQLEQLGYIKKDIMTSGCDCSSCAPKKKSCCTGGNVKIDLWKLTEKGNRAI</sequence>
<dbReference type="OrthoDB" id="1914215at2"/>
<gene>
    <name evidence="1" type="ordered locus">CA_C1032</name>
</gene>
<keyword evidence="2" id="KW-1185">Reference proteome</keyword>
<organism evidence="1 2">
    <name type="scientific">Clostridium acetobutylicum (strain ATCC 824 / DSM 792 / JCM 1419 / IAM 19013 / LMG 5710 / NBRC 13948 / NRRL B-527 / VKM B-1787 / 2291 / W)</name>
    <dbReference type="NCBI Taxonomy" id="272562"/>
    <lineage>
        <taxon>Bacteria</taxon>
        <taxon>Bacillati</taxon>
        <taxon>Bacillota</taxon>
        <taxon>Clostridia</taxon>
        <taxon>Eubacteriales</taxon>
        <taxon>Clostridiaceae</taxon>
        <taxon>Clostridium</taxon>
    </lineage>
</organism>
<dbReference type="SUPFAM" id="SSF46785">
    <property type="entry name" value="Winged helix' DNA-binding domain"/>
    <property type="match status" value="1"/>
</dbReference>
<accession>Q97K87</accession>
<dbReference type="Gene3D" id="1.10.10.10">
    <property type="entry name" value="Winged helix-like DNA-binding domain superfamily/Winged helix DNA-binding domain"/>
    <property type="match status" value="1"/>
</dbReference>
<dbReference type="PIR" id="E97027">
    <property type="entry name" value="E97027"/>
</dbReference>
<dbReference type="AlphaFoldDB" id="Q97K87"/>
<dbReference type="Proteomes" id="UP000000814">
    <property type="component" value="Chromosome"/>
</dbReference>
<dbReference type="PATRIC" id="fig|272562.8.peg.1240"/>
<evidence type="ECO:0000313" key="1">
    <source>
        <dbReference type="EMBL" id="AAK79008.1"/>
    </source>
</evidence>
<dbReference type="HOGENOM" id="CLU_186671_0_0_9"/>
<dbReference type="EMBL" id="AE001437">
    <property type="protein sequence ID" value="AAK79008.1"/>
    <property type="molecule type" value="Genomic_DNA"/>
</dbReference>
<reference evidence="1 2" key="1">
    <citation type="journal article" date="2001" name="J. Bacteriol.">
        <title>Genome sequence and comparative analysis of the solvent-producing bacterium Clostridium acetobutylicum.</title>
        <authorList>
            <person name="Nolling J."/>
            <person name="Breton G."/>
            <person name="Omelchenko M.V."/>
            <person name="Makarova K.S."/>
            <person name="Zeng Q."/>
            <person name="Gibson R."/>
            <person name="Lee H.M."/>
            <person name="Dubois J."/>
            <person name="Qiu D."/>
            <person name="Hitti J."/>
            <person name="Wolf Y.I."/>
            <person name="Tatusov R.L."/>
            <person name="Sabathe F."/>
            <person name="Doucette-Stamm L."/>
            <person name="Soucaille P."/>
            <person name="Daly M.J."/>
            <person name="Bennett G.N."/>
            <person name="Koonin E.V."/>
            <person name="Smith D.R."/>
        </authorList>
    </citation>
    <scope>NUCLEOTIDE SEQUENCE [LARGE SCALE GENOMIC DNA]</scope>
    <source>
        <strain evidence="2">ATCC 824 / DSM 792 / JCM 1419 / LMG 5710 / VKM B-1787</strain>
    </source>
</reference>
<protein>
    <submittedName>
        <fullName evidence="1">Predicted transcriptional regulator</fullName>
    </submittedName>
</protein>
<dbReference type="eggNOG" id="COG1522">
    <property type="taxonomic scope" value="Bacteria"/>
</dbReference>
<evidence type="ECO:0000313" key="2">
    <source>
        <dbReference type="Proteomes" id="UP000000814"/>
    </source>
</evidence>
<dbReference type="InterPro" id="IPR036388">
    <property type="entry name" value="WH-like_DNA-bd_sf"/>
</dbReference>